<dbReference type="PROSITE" id="PS52016">
    <property type="entry name" value="TONB_DEPENDENT_REC_3"/>
    <property type="match status" value="1"/>
</dbReference>
<keyword evidence="3 7" id="KW-1134">Transmembrane beta strand</keyword>
<proteinExistence type="inferred from homology"/>
<evidence type="ECO:0000256" key="7">
    <source>
        <dbReference type="PROSITE-ProRule" id="PRU01360"/>
    </source>
</evidence>
<evidence type="ECO:0000256" key="5">
    <source>
        <dbReference type="ARBA" id="ARBA00023136"/>
    </source>
</evidence>
<keyword evidence="4 7" id="KW-0812">Transmembrane</keyword>
<dbReference type="InterPro" id="IPR008969">
    <property type="entry name" value="CarboxyPept-like_regulatory"/>
</dbReference>
<dbReference type="SUPFAM" id="SSF56935">
    <property type="entry name" value="Porins"/>
    <property type="match status" value="1"/>
</dbReference>
<evidence type="ECO:0000256" key="4">
    <source>
        <dbReference type="ARBA" id="ARBA00022692"/>
    </source>
</evidence>
<dbReference type="InterPro" id="IPR036942">
    <property type="entry name" value="Beta-barrel_TonB_sf"/>
</dbReference>
<organism evidence="10 11">
    <name type="scientific">Neotamlana sedimentorum</name>
    <dbReference type="NCBI Taxonomy" id="1435349"/>
    <lineage>
        <taxon>Bacteria</taxon>
        <taxon>Pseudomonadati</taxon>
        <taxon>Bacteroidota</taxon>
        <taxon>Flavobacteriia</taxon>
        <taxon>Flavobacteriales</taxon>
        <taxon>Flavobacteriaceae</taxon>
        <taxon>Neotamlana</taxon>
    </lineage>
</organism>
<evidence type="ECO:0000256" key="3">
    <source>
        <dbReference type="ARBA" id="ARBA00022452"/>
    </source>
</evidence>
<keyword evidence="5 7" id="KW-0472">Membrane</keyword>
<dbReference type="SUPFAM" id="SSF49464">
    <property type="entry name" value="Carboxypeptidase regulatory domain-like"/>
    <property type="match status" value="1"/>
</dbReference>
<dbReference type="STRING" id="1435349.PW52_15660"/>
<dbReference type="Gene3D" id="2.40.170.20">
    <property type="entry name" value="TonB-dependent receptor, beta-barrel domain"/>
    <property type="match status" value="1"/>
</dbReference>
<gene>
    <name evidence="10" type="ORF">PW52_15660</name>
</gene>
<protein>
    <submittedName>
        <fullName evidence="10">Membrane protein</fullName>
    </submittedName>
</protein>
<dbReference type="PATRIC" id="fig|1435349.4.peg.1162"/>
<evidence type="ECO:0000313" key="10">
    <source>
        <dbReference type="EMBL" id="KJD32668.1"/>
    </source>
</evidence>
<keyword evidence="6 7" id="KW-0998">Cell outer membrane</keyword>
<dbReference type="Gene3D" id="2.170.130.10">
    <property type="entry name" value="TonB-dependent receptor, plug domain"/>
    <property type="match status" value="1"/>
</dbReference>
<dbReference type="OrthoDB" id="9803050at2"/>
<feature type="chain" id="PRO_5002325157" evidence="8">
    <location>
        <begin position="24"/>
        <end position="849"/>
    </location>
</feature>
<evidence type="ECO:0000256" key="1">
    <source>
        <dbReference type="ARBA" id="ARBA00004571"/>
    </source>
</evidence>
<keyword evidence="11" id="KW-1185">Reference proteome</keyword>
<keyword evidence="8" id="KW-0732">Signal</keyword>
<evidence type="ECO:0000256" key="6">
    <source>
        <dbReference type="ARBA" id="ARBA00023237"/>
    </source>
</evidence>
<evidence type="ECO:0000256" key="2">
    <source>
        <dbReference type="ARBA" id="ARBA00022448"/>
    </source>
</evidence>
<comment type="caution">
    <text evidence="10">The sequence shown here is derived from an EMBL/GenBank/DDBJ whole genome shotgun (WGS) entry which is preliminary data.</text>
</comment>
<feature type="domain" description="TonB-dependent receptor plug" evidence="9">
    <location>
        <begin position="220"/>
        <end position="293"/>
    </location>
</feature>
<sequence length="849" mass="95759">MKLNKECFNIVLIISLLSFNAFAQERLPLIRVLNQLEENFDVKFSYSENDIDAVFIEKPNSEASLQSIIDGLNDETLLNFKILDERYITISSINKTINICGIVLSETDSFPLIGATVQVVNTQKGVITNSNGDFKLKDVPVNSIIEISYLGFEAVQIKAIDLRKTNQSVCSNIVLAEKAEALNKILISKFLTTGLQKRVDGSTVLNTEKFGTLPGLTEPDVLQSIQALPGVESVNESIANINVRGGTNGQNLMIWDGIKMYHSGHFFGLISAYNPYLTEKVEVTKNGTSSEFSDGVSSTINMFTKNNIDETVSGGFGVNLLHADGYLQIPLSKKLAVHVSGRRAFTDAFSSPTYNQYFEKSFQDSELTTNSENISDAQQSSDFFFYDYSGKIVFDVNEKHKLRANVIGIYNNLDYTESFENSDGETESKTSNLKQENSGFGGSWNADWTNRFSTEISGFYSKYNVDALNYRVETDQSLTQANEVLETGIKLKNTIKLNKTINVLAGYAFNEIGVLYKTTVSAPSYDRITKDVLLNHGAFTEIEYNKNNTYLRLGVRGNYFQKFNSFLVEPRLNLRQKLSNQFALKLQGEFKNQTTKQKIDFQDDFLGVENRRWTLANEQLIKISKSKQVSFGFEFNKNNWLFDVESFYKIVDGITASNQGFYNNFQYENANGNYKARGLEFLVNKTATKYSTWLSYTFSKNDYEFETITPSVFPNNLDIRHSVSLAFNYNILKNLEASVGGIWRSGQPYTQPVEGNETIQDGNATVVNYDTPNHENVEDFMRVDASLNSKFTLSNKVQGQFRLGVLNLLNRNNTTNRYFELNSENSNETLRVDNQSLGITPNASLRITF</sequence>
<dbReference type="InterPro" id="IPR012910">
    <property type="entry name" value="Plug_dom"/>
</dbReference>
<evidence type="ECO:0000259" key="9">
    <source>
        <dbReference type="Pfam" id="PF07715"/>
    </source>
</evidence>
<dbReference type="EMBL" id="JTDW01000018">
    <property type="protein sequence ID" value="KJD32668.1"/>
    <property type="molecule type" value="Genomic_DNA"/>
</dbReference>
<dbReference type="Pfam" id="PF13715">
    <property type="entry name" value="CarbopepD_reg_2"/>
    <property type="match status" value="1"/>
</dbReference>
<dbReference type="InterPro" id="IPR039426">
    <property type="entry name" value="TonB-dep_rcpt-like"/>
</dbReference>
<evidence type="ECO:0000313" key="11">
    <source>
        <dbReference type="Proteomes" id="UP000032578"/>
    </source>
</evidence>
<dbReference type="InterPro" id="IPR037066">
    <property type="entry name" value="Plug_dom_sf"/>
</dbReference>
<comment type="similarity">
    <text evidence="7">Belongs to the TonB-dependent receptor family.</text>
</comment>
<dbReference type="GO" id="GO:0009279">
    <property type="term" value="C:cell outer membrane"/>
    <property type="evidence" value="ECO:0007669"/>
    <property type="project" value="UniProtKB-SubCell"/>
</dbReference>
<name>A0A0D7W1T6_9FLAO</name>
<dbReference type="Gene3D" id="2.60.40.1120">
    <property type="entry name" value="Carboxypeptidase-like, regulatory domain"/>
    <property type="match status" value="1"/>
</dbReference>
<comment type="subcellular location">
    <subcellularLocation>
        <location evidence="1 7">Cell outer membrane</location>
        <topology evidence="1 7">Multi-pass membrane protein</topology>
    </subcellularLocation>
</comment>
<dbReference type="Pfam" id="PF07715">
    <property type="entry name" value="Plug"/>
    <property type="match status" value="1"/>
</dbReference>
<dbReference type="RefSeq" id="WP_052823531.1">
    <property type="nucleotide sequence ID" value="NZ_JTDW01000018.1"/>
</dbReference>
<evidence type="ECO:0000256" key="8">
    <source>
        <dbReference type="SAM" id="SignalP"/>
    </source>
</evidence>
<keyword evidence="2 7" id="KW-0813">Transport</keyword>
<feature type="signal peptide" evidence="8">
    <location>
        <begin position="1"/>
        <end position="23"/>
    </location>
</feature>
<accession>A0A0D7W1T6</accession>
<reference evidence="10 11" key="1">
    <citation type="submission" date="2014-11" db="EMBL/GenBank/DDBJ databases">
        <title>Tamlana sedimentorum sp. nov., isolated from shallow sand sediments of the Sea of Japan.</title>
        <authorList>
            <person name="Romanenko L.A."/>
        </authorList>
    </citation>
    <scope>NUCLEOTIDE SEQUENCE [LARGE SCALE GENOMIC DNA]</scope>
    <source>
        <strain evidence="10 11">JCM 19808</strain>
    </source>
</reference>
<dbReference type="AlphaFoldDB" id="A0A0D7W1T6"/>
<dbReference type="Proteomes" id="UP000032578">
    <property type="component" value="Unassembled WGS sequence"/>
</dbReference>